<gene>
    <name evidence="1" type="ORF">P170DRAFT_30097</name>
</gene>
<sequence>MRCADSGHVRSSISRALHLGSIFGQRQAAMNHVCSATCAESASWKLGEPPGADIRVQCLIKPDGTHDMHASDRQNTGGSGFMTPLVSILIVCSRICVVLRIRPNRIFCPKGNVVRLSIRLKKSMKYVYEMKRGRPLYMQCHSRRRPCLFQTTIAPVNAK</sequence>
<organism evidence="1 2">
    <name type="scientific">Aspergillus steynii IBT 23096</name>
    <dbReference type="NCBI Taxonomy" id="1392250"/>
    <lineage>
        <taxon>Eukaryota</taxon>
        <taxon>Fungi</taxon>
        <taxon>Dikarya</taxon>
        <taxon>Ascomycota</taxon>
        <taxon>Pezizomycotina</taxon>
        <taxon>Eurotiomycetes</taxon>
        <taxon>Eurotiomycetidae</taxon>
        <taxon>Eurotiales</taxon>
        <taxon>Aspergillaceae</taxon>
        <taxon>Aspergillus</taxon>
        <taxon>Aspergillus subgen. Circumdati</taxon>
    </lineage>
</organism>
<dbReference type="Proteomes" id="UP000234275">
    <property type="component" value="Unassembled WGS sequence"/>
</dbReference>
<evidence type="ECO:0000313" key="2">
    <source>
        <dbReference type="Proteomes" id="UP000234275"/>
    </source>
</evidence>
<evidence type="ECO:0000313" key="1">
    <source>
        <dbReference type="EMBL" id="PLB55028.1"/>
    </source>
</evidence>
<name>A0A2I2GQ80_9EURO</name>
<dbReference type="VEuPathDB" id="FungiDB:P170DRAFT_30097"/>
<keyword evidence="2" id="KW-1185">Reference proteome</keyword>
<dbReference type="AlphaFoldDB" id="A0A2I2GQ80"/>
<dbReference type="GeneID" id="36550944"/>
<accession>A0A2I2GQ80</accession>
<protein>
    <submittedName>
        <fullName evidence="1">Uncharacterized protein</fullName>
    </submittedName>
</protein>
<reference evidence="1 2" key="1">
    <citation type="submission" date="2016-12" db="EMBL/GenBank/DDBJ databases">
        <title>The genomes of Aspergillus section Nigri reveals drivers in fungal speciation.</title>
        <authorList>
            <consortium name="DOE Joint Genome Institute"/>
            <person name="Vesth T.C."/>
            <person name="Nybo J."/>
            <person name="Theobald S."/>
            <person name="Brandl J."/>
            <person name="Frisvad J.C."/>
            <person name="Nielsen K.F."/>
            <person name="Lyhne E.K."/>
            <person name="Kogle M.E."/>
            <person name="Kuo A."/>
            <person name="Riley R."/>
            <person name="Clum A."/>
            <person name="Nolan M."/>
            <person name="Lipzen A."/>
            <person name="Salamov A."/>
            <person name="Henrissat B."/>
            <person name="Wiebenga A."/>
            <person name="De Vries R.P."/>
            <person name="Grigoriev I.V."/>
            <person name="Mortensen U.H."/>
            <person name="Andersen M.R."/>
            <person name="Baker S.E."/>
        </authorList>
    </citation>
    <scope>NUCLEOTIDE SEQUENCE [LARGE SCALE GENOMIC DNA]</scope>
    <source>
        <strain evidence="1 2">IBT 23096</strain>
    </source>
</reference>
<proteinExistence type="predicted"/>
<comment type="caution">
    <text evidence="1">The sequence shown here is derived from an EMBL/GenBank/DDBJ whole genome shotgun (WGS) entry which is preliminary data.</text>
</comment>
<dbReference type="EMBL" id="MSFO01000001">
    <property type="protein sequence ID" value="PLB55028.1"/>
    <property type="molecule type" value="Genomic_DNA"/>
</dbReference>
<dbReference type="RefSeq" id="XP_024710330.1">
    <property type="nucleotide sequence ID" value="XM_024843244.1"/>
</dbReference>